<evidence type="ECO:0000256" key="8">
    <source>
        <dbReference type="ARBA" id="ARBA00048090"/>
    </source>
</evidence>
<dbReference type="EC" id="2.7.1.12" evidence="3 9"/>
<keyword evidence="5 9" id="KW-0547">Nucleotide-binding</keyword>
<dbReference type="InterPro" id="IPR006001">
    <property type="entry name" value="Therm_gnt_kin"/>
</dbReference>
<dbReference type="NCBIfam" id="TIGR01313">
    <property type="entry name" value="therm_gnt_kin"/>
    <property type="match status" value="1"/>
</dbReference>
<dbReference type="Proteomes" id="UP000479226">
    <property type="component" value="Unassembled WGS sequence"/>
</dbReference>
<dbReference type="PANTHER" id="PTHR43442:SF3">
    <property type="entry name" value="GLUCONOKINASE-RELATED"/>
    <property type="match status" value="1"/>
</dbReference>
<protein>
    <recommendedName>
        <fullName evidence="3 9">Gluconokinase</fullName>
        <ecNumber evidence="3 9">2.7.1.12</ecNumber>
    </recommendedName>
</protein>
<keyword evidence="6 9" id="KW-0418">Kinase</keyword>
<comment type="caution">
    <text evidence="10">The sequence shown here is derived from an EMBL/GenBank/DDBJ whole genome shotgun (WGS) entry which is preliminary data.</text>
</comment>
<evidence type="ECO:0000256" key="6">
    <source>
        <dbReference type="ARBA" id="ARBA00022777"/>
    </source>
</evidence>
<evidence type="ECO:0000313" key="10">
    <source>
        <dbReference type="EMBL" id="NGN82790.1"/>
    </source>
</evidence>
<dbReference type="InterPro" id="IPR027417">
    <property type="entry name" value="P-loop_NTPase"/>
</dbReference>
<evidence type="ECO:0000256" key="5">
    <source>
        <dbReference type="ARBA" id="ARBA00022741"/>
    </source>
</evidence>
<keyword evidence="4 9" id="KW-0808">Transferase</keyword>
<reference evidence="10 11" key="1">
    <citation type="submission" date="2020-02" db="EMBL/GenBank/DDBJ databases">
        <title>Genome sequence of the type strain DSM 27180 of Arthrobacter silviterrae.</title>
        <authorList>
            <person name="Gao J."/>
            <person name="Sun J."/>
        </authorList>
    </citation>
    <scope>NUCLEOTIDE SEQUENCE [LARGE SCALE GENOMIC DNA]</scope>
    <source>
        <strain evidence="10 11">DSM 27180</strain>
    </source>
</reference>
<evidence type="ECO:0000256" key="1">
    <source>
        <dbReference type="ARBA" id="ARBA00004761"/>
    </source>
</evidence>
<keyword evidence="11" id="KW-1185">Reference proteome</keyword>
<name>A0ABX0DEB2_9MICC</name>
<evidence type="ECO:0000256" key="7">
    <source>
        <dbReference type="ARBA" id="ARBA00022840"/>
    </source>
</evidence>
<dbReference type="SUPFAM" id="SSF52540">
    <property type="entry name" value="P-loop containing nucleoside triphosphate hydrolases"/>
    <property type="match status" value="1"/>
</dbReference>
<gene>
    <name evidence="10" type="ORF">G6N77_04830</name>
</gene>
<dbReference type="PANTHER" id="PTHR43442">
    <property type="entry name" value="GLUCONOKINASE-RELATED"/>
    <property type="match status" value="1"/>
</dbReference>
<accession>A0ABX0DEB2</accession>
<evidence type="ECO:0000313" key="11">
    <source>
        <dbReference type="Proteomes" id="UP000479226"/>
    </source>
</evidence>
<evidence type="ECO:0000256" key="2">
    <source>
        <dbReference type="ARBA" id="ARBA00008420"/>
    </source>
</evidence>
<dbReference type="Gene3D" id="3.40.50.300">
    <property type="entry name" value="P-loop containing nucleotide triphosphate hydrolases"/>
    <property type="match status" value="1"/>
</dbReference>
<proteinExistence type="inferred from homology"/>
<evidence type="ECO:0000256" key="3">
    <source>
        <dbReference type="ARBA" id="ARBA00012054"/>
    </source>
</evidence>
<sequence>MGVSGCGKSTIGALVAAGLGLPFTDGDSLHPLENIAKMAAGIPLDDADRAPWLAVVGRELASSANGLVVACSALKRSYREAILAEAPDVVFLHLDGAREVLETRLEGRSGHFMPAALLDSQLAALEAPGDDEPAVVIDISAPVDALVRDAVVRLKGIALRQSA</sequence>
<comment type="pathway">
    <text evidence="1">Carbohydrate acid metabolism.</text>
</comment>
<dbReference type="InterPro" id="IPR031322">
    <property type="entry name" value="Shikimate/glucono_kinase"/>
</dbReference>
<comment type="similarity">
    <text evidence="2 9">Belongs to the gluconokinase GntK/GntV family.</text>
</comment>
<dbReference type="CDD" id="cd02021">
    <property type="entry name" value="GntK"/>
    <property type="match status" value="1"/>
</dbReference>
<evidence type="ECO:0000256" key="4">
    <source>
        <dbReference type="ARBA" id="ARBA00022679"/>
    </source>
</evidence>
<dbReference type="Pfam" id="PF01202">
    <property type="entry name" value="SKI"/>
    <property type="match status" value="1"/>
</dbReference>
<keyword evidence="7 9" id="KW-0067">ATP-binding</keyword>
<organism evidence="10 11">
    <name type="scientific">Arthrobacter silviterrae</name>
    <dbReference type="NCBI Taxonomy" id="2026658"/>
    <lineage>
        <taxon>Bacteria</taxon>
        <taxon>Bacillati</taxon>
        <taxon>Actinomycetota</taxon>
        <taxon>Actinomycetes</taxon>
        <taxon>Micrococcales</taxon>
        <taxon>Micrococcaceae</taxon>
        <taxon>Arthrobacter</taxon>
    </lineage>
</organism>
<comment type="catalytic activity">
    <reaction evidence="8 9">
        <text>D-gluconate + ATP = 6-phospho-D-gluconate + ADP + H(+)</text>
        <dbReference type="Rhea" id="RHEA:19433"/>
        <dbReference type="ChEBI" id="CHEBI:15378"/>
        <dbReference type="ChEBI" id="CHEBI:18391"/>
        <dbReference type="ChEBI" id="CHEBI:30616"/>
        <dbReference type="ChEBI" id="CHEBI:58759"/>
        <dbReference type="ChEBI" id="CHEBI:456216"/>
        <dbReference type="EC" id="2.7.1.12"/>
    </reaction>
</comment>
<evidence type="ECO:0000256" key="9">
    <source>
        <dbReference type="RuleBase" id="RU363066"/>
    </source>
</evidence>
<dbReference type="EMBL" id="JAAKZI010000005">
    <property type="protein sequence ID" value="NGN82790.1"/>
    <property type="molecule type" value="Genomic_DNA"/>
</dbReference>